<dbReference type="Proteomes" id="UP001269267">
    <property type="component" value="Unassembled WGS sequence"/>
</dbReference>
<comment type="caution">
    <text evidence="1">The sequence shown here is derived from an EMBL/GenBank/DDBJ whole genome shotgun (WGS) entry which is preliminary data.</text>
</comment>
<protein>
    <submittedName>
        <fullName evidence="1">Uncharacterized protein</fullName>
    </submittedName>
</protein>
<reference evidence="1 2" key="1">
    <citation type="submission" date="2023-04" db="EMBL/GenBank/DDBJ databases">
        <title>A long-awaited taxogenomic arrangement of the family Halomonadaceae.</title>
        <authorList>
            <person name="De La Haba R."/>
            <person name="Chuvochina M."/>
            <person name="Wittouck S."/>
            <person name="Arahal D.R."/>
            <person name="Sanchez-Porro C."/>
            <person name="Hugenholtz P."/>
            <person name="Ventosa A."/>
        </authorList>
    </citation>
    <scope>NUCLEOTIDE SEQUENCE [LARGE SCALE GENOMIC DNA]</scope>
    <source>
        <strain evidence="1 2">DSM 18042</strain>
    </source>
</reference>
<accession>A0ABU1GF75</accession>
<name>A0ABU1GF75_9GAMM</name>
<dbReference type="EMBL" id="JARWAI010000011">
    <property type="protein sequence ID" value="MDR5876142.1"/>
    <property type="molecule type" value="Genomic_DNA"/>
</dbReference>
<sequence length="139" mass="15347">MTDNIEFFNRCVASVFSELYGTFPVPTDLHFNDLAIELWDDETDDGVSYLDKYEVYAQSVSWLERAGYIWLNKWCHHEASGVVLSPKGLEALKVPESLKKPSETLGAQIRQALEKGAMSSASGLVSRILTASITMAGNG</sequence>
<evidence type="ECO:0000313" key="2">
    <source>
        <dbReference type="Proteomes" id="UP001269267"/>
    </source>
</evidence>
<gene>
    <name evidence="1" type="ORF">QC815_14585</name>
</gene>
<keyword evidence="2" id="KW-1185">Reference proteome</keyword>
<evidence type="ECO:0000313" key="1">
    <source>
        <dbReference type="EMBL" id="MDR5876142.1"/>
    </source>
</evidence>
<dbReference type="RefSeq" id="WP_310540586.1">
    <property type="nucleotide sequence ID" value="NZ_JARWAI010000011.1"/>
</dbReference>
<proteinExistence type="predicted"/>
<organism evidence="1 2">
    <name type="scientific">Vreelandella gomseomensis</name>
    <dbReference type="NCBI Taxonomy" id="370766"/>
    <lineage>
        <taxon>Bacteria</taxon>
        <taxon>Pseudomonadati</taxon>
        <taxon>Pseudomonadota</taxon>
        <taxon>Gammaproteobacteria</taxon>
        <taxon>Oceanospirillales</taxon>
        <taxon>Halomonadaceae</taxon>
        <taxon>Vreelandella</taxon>
    </lineage>
</organism>